<keyword evidence="4" id="KW-0633">Potassium transport</keyword>
<keyword evidence="15" id="KW-1185">Reference proteome</keyword>
<keyword evidence="8 13" id="KW-1133">Transmembrane helix</keyword>
<feature type="transmembrane region" description="Helical" evidence="13">
    <location>
        <begin position="148"/>
        <end position="179"/>
    </location>
</feature>
<comment type="similarity">
    <text evidence="2">Belongs to the TMEM175 family.</text>
</comment>
<organism evidence="14 15">
    <name type="scientific">Flavobacterium xylosi</name>
    <dbReference type="NCBI Taxonomy" id="3230415"/>
    <lineage>
        <taxon>Bacteria</taxon>
        <taxon>Pseudomonadati</taxon>
        <taxon>Bacteroidota</taxon>
        <taxon>Flavobacteriia</taxon>
        <taxon>Flavobacteriales</taxon>
        <taxon>Flavobacteriaceae</taxon>
        <taxon>Flavobacterium</taxon>
    </lineage>
</organism>
<keyword evidence="5 13" id="KW-0812">Transmembrane</keyword>
<comment type="catalytic activity">
    <reaction evidence="12">
        <text>K(+)(in) = K(+)(out)</text>
        <dbReference type="Rhea" id="RHEA:29463"/>
        <dbReference type="ChEBI" id="CHEBI:29103"/>
    </reaction>
</comment>
<comment type="subcellular location">
    <subcellularLocation>
        <location evidence="1">Membrane</location>
        <topology evidence="1">Multi-pass membrane protein</topology>
    </subcellularLocation>
</comment>
<keyword evidence="11" id="KW-0407">Ion channel</keyword>
<evidence type="ECO:0000256" key="4">
    <source>
        <dbReference type="ARBA" id="ARBA00022538"/>
    </source>
</evidence>
<comment type="caution">
    <text evidence="14">The sequence shown here is derived from an EMBL/GenBank/DDBJ whole genome shotgun (WGS) entry which is preliminary data.</text>
</comment>
<evidence type="ECO:0000256" key="3">
    <source>
        <dbReference type="ARBA" id="ARBA00022448"/>
    </source>
</evidence>
<name>A0ABW6HUM3_9FLAO</name>
<reference evidence="14 15" key="1">
    <citation type="submission" date="2024-06" db="EMBL/GenBank/DDBJ databases">
        <title>Flavobacterium spp. isolated from glacier.</title>
        <authorList>
            <person name="Han D."/>
        </authorList>
    </citation>
    <scope>NUCLEOTIDE SEQUENCE [LARGE SCALE GENOMIC DNA]</scope>
    <source>
        <strain evidence="14 15">LS2P90</strain>
    </source>
</reference>
<protein>
    <submittedName>
        <fullName evidence="14">TMEM175 family protein</fullName>
    </submittedName>
</protein>
<dbReference type="Proteomes" id="UP001600109">
    <property type="component" value="Unassembled WGS sequence"/>
</dbReference>
<evidence type="ECO:0000256" key="7">
    <source>
        <dbReference type="ARBA" id="ARBA00022958"/>
    </source>
</evidence>
<evidence type="ECO:0000256" key="11">
    <source>
        <dbReference type="ARBA" id="ARBA00023303"/>
    </source>
</evidence>
<dbReference type="Pfam" id="PF06736">
    <property type="entry name" value="TMEM175"/>
    <property type="match status" value="1"/>
</dbReference>
<evidence type="ECO:0000256" key="5">
    <source>
        <dbReference type="ARBA" id="ARBA00022692"/>
    </source>
</evidence>
<evidence type="ECO:0000256" key="6">
    <source>
        <dbReference type="ARBA" id="ARBA00022826"/>
    </source>
</evidence>
<dbReference type="PANTHER" id="PTHR31462">
    <property type="entry name" value="ENDOSOMAL/LYSOSOMAL POTASSIUM CHANNEL TMEM175"/>
    <property type="match status" value="1"/>
</dbReference>
<gene>
    <name evidence="14" type="ORF">ACFX5E_06365</name>
</gene>
<feature type="transmembrane region" description="Helical" evidence="13">
    <location>
        <begin position="107"/>
        <end position="128"/>
    </location>
</feature>
<dbReference type="InterPro" id="IPR010617">
    <property type="entry name" value="TMEM175-like"/>
</dbReference>
<keyword evidence="6" id="KW-0631">Potassium channel</keyword>
<feature type="transmembrane region" description="Helical" evidence="13">
    <location>
        <begin position="77"/>
        <end position="95"/>
    </location>
</feature>
<evidence type="ECO:0000313" key="14">
    <source>
        <dbReference type="EMBL" id="MFE3867699.1"/>
    </source>
</evidence>
<keyword evidence="10 13" id="KW-0472">Membrane</keyword>
<evidence type="ECO:0000256" key="8">
    <source>
        <dbReference type="ARBA" id="ARBA00022989"/>
    </source>
</evidence>
<accession>A0ABW6HUM3</accession>
<evidence type="ECO:0000256" key="12">
    <source>
        <dbReference type="ARBA" id="ARBA00034430"/>
    </source>
</evidence>
<evidence type="ECO:0000256" key="13">
    <source>
        <dbReference type="SAM" id="Phobius"/>
    </source>
</evidence>
<proteinExistence type="inferred from homology"/>
<evidence type="ECO:0000256" key="2">
    <source>
        <dbReference type="ARBA" id="ARBA00006920"/>
    </source>
</evidence>
<keyword evidence="7" id="KW-0630">Potassium</keyword>
<evidence type="ECO:0000313" key="15">
    <source>
        <dbReference type="Proteomes" id="UP001600109"/>
    </source>
</evidence>
<feature type="transmembrane region" description="Helical" evidence="13">
    <location>
        <begin position="6"/>
        <end position="27"/>
    </location>
</feature>
<feature type="transmembrane region" description="Helical" evidence="13">
    <location>
        <begin position="39"/>
        <end position="57"/>
    </location>
</feature>
<sequence length="213" mass="24815">MEKHRLVMFSDGVLAIVITIMILEIKVPQGRNFSDLIPLFPKFISYILSFTYLGIYWKNHYHLMQSITKINGNILWANLHFLFWLSLIPISTNWMGEHLFAKATMTLYGVILFLCSIHFWILQCVVIANEGKDSLLAKAVGKDRKGKITLILYFIAILFSFLNEWVAGFIYIMVAMIWLKRDKKIERKINPHEIDPAEKEINSVQKRTGPHEE</sequence>
<dbReference type="EMBL" id="JBHZPZ010000006">
    <property type="protein sequence ID" value="MFE3867699.1"/>
    <property type="molecule type" value="Genomic_DNA"/>
</dbReference>
<dbReference type="RefSeq" id="WP_379854360.1">
    <property type="nucleotide sequence ID" value="NZ_JBHZPZ010000006.1"/>
</dbReference>
<evidence type="ECO:0000256" key="1">
    <source>
        <dbReference type="ARBA" id="ARBA00004141"/>
    </source>
</evidence>
<keyword evidence="3" id="KW-0813">Transport</keyword>
<evidence type="ECO:0000256" key="9">
    <source>
        <dbReference type="ARBA" id="ARBA00023065"/>
    </source>
</evidence>
<keyword evidence="9" id="KW-0406">Ion transport</keyword>
<evidence type="ECO:0000256" key="10">
    <source>
        <dbReference type="ARBA" id="ARBA00023136"/>
    </source>
</evidence>
<dbReference type="PANTHER" id="PTHR31462:SF5">
    <property type="entry name" value="ENDOSOMAL_LYSOSOMAL PROTON CHANNEL TMEM175"/>
    <property type="match status" value="1"/>
</dbReference>